<dbReference type="EMBL" id="BGZK01000243">
    <property type="protein sequence ID" value="GBP31218.1"/>
    <property type="molecule type" value="Genomic_DNA"/>
</dbReference>
<evidence type="ECO:0000313" key="3">
    <source>
        <dbReference type="Proteomes" id="UP000299102"/>
    </source>
</evidence>
<reference evidence="2 3" key="1">
    <citation type="journal article" date="2019" name="Commun. Biol.">
        <title>The bagworm genome reveals a unique fibroin gene that provides high tensile strength.</title>
        <authorList>
            <person name="Kono N."/>
            <person name="Nakamura H."/>
            <person name="Ohtoshi R."/>
            <person name="Tomita M."/>
            <person name="Numata K."/>
            <person name="Arakawa K."/>
        </authorList>
    </citation>
    <scope>NUCLEOTIDE SEQUENCE [LARGE SCALE GENOMIC DNA]</scope>
</reference>
<gene>
    <name evidence="2" type="ORF">EVAR_21498_1</name>
</gene>
<feature type="region of interest" description="Disordered" evidence="1">
    <location>
        <begin position="1"/>
        <end position="102"/>
    </location>
</feature>
<feature type="compositionally biased region" description="Basic residues" evidence="1">
    <location>
        <begin position="1"/>
        <end position="22"/>
    </location>
</feature>
<dbReference type="Proteomes" id="UP000299102">
    <property type="component" value="Unassembled WGS sequence"/>
</dbReference>
<name>A0A4C1UXN0_EUMVA</name>
<dbReference type="AlphaFoldDB" id="A0A4C1UXN0"/>
<keyword evidence="3" id="KW-1185">Reference proteome</keyword>
<organism evidence="2 3">
    <name type="scientific">Eumeta variegata</name>
    <name type="common">Bagworm moth</name>
    <name type="synonym">Eumeta japonica</name>
    <dbReference type="NCBI Taxonomy" id="151549"/>
    <lineage>
        <taxon>Eukaryota</taxon>
        <taxon>Metazoa</taxon>
        <taxon>Ecdysozoa</taxon>
        <taxon>Arthropoda</taxon>
        <taxon>Hexapoda</taxon>
        <taxon>Insecta</taxon>
        <taxon>Pterygota</taxon>
        <taxon>Neoptera</taxon>
        <taxon>Endopterygota</taxon>
        <taxon>Lepidoptera</taxon>
        <taxon>Glossata</taxon>
        <taxon>Ditrysia</taxon>
        <taxon>Tineoidea</taxon>
        <taxon>Psychidae</taxon>
        <taxon>Oiketicinae</taxon>
        <taxon>Eumeta</taxon>
    </lineage>
</organism>
<evidence type="ECO:0000256" key="1">
    <source>
        <dbReference type="SAM" id="MobiDB-lite"/>
    </source>
</evidence>
<protein>
    <submittedName>
        <fullName evidence="2">Uncharacterized protein</fullName>
    </submittedName>
</protein>
<evidence type="ECO:0000313" key="2">
    <source>
        <dbReference type="EMBL" id="GBP31218.1"/>
    </source>
</evidence>
<accession>A0A4C1UXN0</accession>
<comment type="caution">
    <text evidence="2">The sequence shown here is derived from an EMBL/GenBank/DDBJ whole genome shotgun (WGS) entry which is preliminary data.</text>
</comment>
<proteinExistence type="predicted"/>
<sequence length="149" mass="16756">MICRDGKKRTFRQKAKRGRKRAAVAPEEEIPSKGVKSDPRVSHSTTNKSGEVADVTRRHSARAAPARPAAGHRRRRRRDAGQEAPRAEASTLRLQHDRGASPPVYRACGEFARCRVLFWAVDAPAKEKRENNRLVNFTSGVDVVIIFFR</sequence>